<dbReference type="EMBL" id="ML736424">
    <property type="protein sequence ID" value="KAE8371464.1"/>
    <property type="molecule type" value="Genomic_DNA"/>
</dbReference>
<accession>A0A5N7ANN4</accession>
<protein>
    <submittedName>
        <fullName evidence="2">Uncharacterized protein</fullName>
    </submittedName>
</protein>
<sequence length="366" mass="41820">MADSEQDDSRENIGTHRTILHVSPSAFTYSLVHQHQVPTQEGYTWPASDLQLHLDCQNYHIGHPLMTPPTTQPTIHQHRCHHSVVERQFCIDRMETCNSCGRHPFLGWLYLCVEDTSGFSDPLDPINGPFLSPWMLKAIEDGHYTAEQKEIVIHQKLNVMRMAERERGLVPSPLSMLYAERNTQSGYSQDDPWVDVTRTSEPAVHLDYNGQTSLLLQHPCPSLRRYGNLEERTWISLNPWELLGRPVSDANILRNLELHSRRIGLSSPKQASSSQHGITERRKRMSTRLYSRENITSVNLHELVDQSLHISVRSDQTEQTVSSHVGPLNEVVIEMTMSEFDDHSASFPWPDLSEHSDDEGHNGEQS</sequence>
<feature type="region of interest" description="Disordered" evidence="1">
    <location>
        <begin position="343"/>
        <end position="366"/>
    </location>
</feature>
<feature type="compositionally biased region" description="Polar residues" evidence="1">
    <location>
        <begin position="267"/>
        <end position="277"/>
    </location>
</feature>
<dbReference type="Proteomes" id="UP000326198">
    <property type="component" value="Unassembled WGS sequence"/>
</dbReference>
<feature type="compositionally biased region" description="Basic and acidic residues" evidence="1">
    <location>
        <begin position="352"/>
        <end position="366"/>
    </location>
</feature>
<evidence type="ECO:0000313" key="3">
    <source>
        <dbReference type="Proteomes" id="UP000326198"/>
    </source>
</evidence>
<feature type="region of interest" description="Disordered" evidence="1">
    <location>
        <begin position="264"/>
        <end position="286"/>
    </location>
</feature>
<proteinExistence type="predicted"/>
<dbReference type="AlphaFoldDB" id="A0A5N7ANN4"/>
<name>A0A5N7ANN4_9EURO</name>
<organism evidence="2 3">
    <name type="scientific">Aspergillus bertholletiae</name>
    <dbReference type="NCBI Taxonomy" id="1226010"/>
    <lineage>
        <taxon>Eukaryota</taxon>
        <taxon>Fungi</taxon>
        <taxon>Dikarya</taxon>
        <taxon>Ascomycota</taxon>
        <taxon>Pezizomycotina</taxon>
        <taxon>Eurotiomycetes</taxon>
        <taxon>Eurotiomycetidae</taxon>
        <taxon>Eurotiales</taxon>
        <taxon>Aspergillaceae</taxon>
        <taxon>Aspergillus</taxon>
        <taxon>Aspergillus subgen. Circumdati</taxon>
    </lineage>
</organism>
<gene>
    <name evidence="2" type="ORF">BDV26DRAFT_286771</name>
</gene>
<dbReference type="OrthoDB" id="4776522at2759"/>
<keyword evidence="3" id="KW-1185">Reference proteome</keyword>
<reference evidence="2 3" key="1">
    <citation type="submission" date="2019-04" db="EMBL/GenBank/DDBJ databases">
        <title>Friends and foes A comparative genomics studyof 23 Aspergillus species from section Flavi.</title>
        <authorList>
            <consortium name="DOE Joint Genome Institute"/>
            <person name="Kjaerbolling I."/>
            <person name="Vesth T."/>
            <person name="Frisvad J.C."/>
            <person name="Nybo J.L."/>
            <person name="Theobald S."/>
            <person name="Kildgaard S."/>
            <person name="Isbrandt T."/>
            <person name="Kuo A."/>
            <person name="Sato A."/>
            <person name="Lyhne E.K."/>
            <person name="Kogle M.E."/>
            <person name="Wiebenga A."/>
            <person name="Kun R.S."/>
            <person name="Lubbers R.J."/>
            <person name="Makela M.R."/>
            <person name="Barry K."/>
            <person name="Chovatia M."/>
            <person name="Clum A."/>
            <person name="Daum C."/>
            <person name="Haridas S."/>
            <person name="He G."/>
            <person name="LaButti K."/>
            <person name="Lipzen A."/>
            <person name="Mondo S."/>
            <person name="Riley R."/>
            <person name="Salamov A."/>
            <person name="Simmons B.A."/>
            <person name="Magnuson J.K."/>
            <person name="Henrissat B."/>
            <person name="Mortensen U.H."/>
            <person name="Larsen T.O."/>
            <person name="Devries R.P."/>
            <person name="Grigoriev I.V."/>
            <person name="Machida M."/>
            <person name="Baker S.E."/>
            <person name="Andersen M.R."/>
        </authorList>
    </citation>
    <scope>NUCLEOTIDE SEQUENCE [LARGE SCALE GENOMIC DNA]</scope>
    <source>
        <strain evidence="2 3">IBT 29228</strain>
    </source>
</reference>
<evidence type="ECO:0000256" key="1">
    <source>
        <dbReference type="SAM" id="MobiDB-lite"/>
    </source>
</evidence>
<evidence type="ECO:0000313" key="2">
    <source>
        <dbReference type="EMBL" id="KAE8371464.1"/>
    </source>
</evidence>